<feature type="region of interest" description="Disordered" evidence="1">
    <location>
        <begin position="128"/>
        <end position="172"/>
    </location>
</feature>
<dbReference type="OrthoDB" id="6161699at2759"/>
<feature type="compositionally biased region" description="Basic and acidic residues" evidence="1">
    <location>
        <begin position="1"/>
        <end position="13"/>
    </location>
</feature>
<proteinExistence type="predicted"/>
<feature type="region of interest" description="Disordered" evidence="1">
    <location>
        <begin position="189"/>
        <end position="317"/>
    </location>
</feature>
<evidence type="ECO:0000313" key="2">
    <source>
        <dbReference type="EMBL" id="CAG5121452.1"/>
    </source>
</evidence>
<reference evidence="2" key="1">
    <citation type="submission" date="2021-04" db="EMBL/GenBank/DDBJ databases">
        <authorList>
            <consortium name="Molecular Ecology Group"/>
        </authorList>
    </citation>
    <scope>NUCLEOTIDE SEQUENCE</scope>
</reference>
<sequence>KLEMIMKRVKTDPTTETPPKAESPTKSLSSSVNLSQLDSSQNSPVEHEKPVTAAESSDEDSQALAVAEGSAVEMYGADMTTSFMQDLETSTALSTSVTGVLGISSTHSEGLDSNAEVGQLVAVASATPSAREETVHSPEPEARSKFRSPLLQQLVENKGGTTPSGGPKFKSPLLQNLLGKTKVGARMGLSSSTSDLISKDSASAVDESGSSKESHNLGKDEDKDEDTAADEASEVRQEPESFEHFSMTNGIGKDSGDGHFSAISSKSFDSSPSEATKLPMGDSALGSSIEPHGEGMMSQSIIFNGHGDHKRQGMEDS</sequence>
<organism evidence="2 3">
    <name type="scientific">Candidula unifasciata</name>
    <dbReference type="NCBI Taxonomy" id="100452"/>
    <lineage>
        <taxon>Eukaryota</taxon>
        <taxon>Metazoa</taxon>
        <taxon>Spiralia</taxon>
        <taxon>Lophotrochozoa</taxon>
        <taxon>Mollusca</taxon>
        <taxon>Gastropoda</taxon>
        <taxon>Heterobranchia</taxon>
        <taxon>Euthyneura</taxon>
        <taxon>Panpulmonata</taxon>
        <taxon>Eupulmonata</taxon>
        <taxon>Stylommatophora</taxon>
        <taxon>Helicina</taxon>
        <taxon>Helicoidea</taxon>
        <taxon>Geomitridae</taxon>
        <taxon>Candidula</taxon>
    </lineage>
</organism>
<feature type="compositionally biased region" description="Basic and acidic residues" evidence="1">
    <location>
        <begin position="209"/>
        <end position="221"/>
    </location>
</feature>
<feature type="compositionally biased region" description="Basic and acidic residues" evidence="1">
    <location>
        <begin position="306"/>
        <end position="317"/>
    </location>
</feature>
<accession>A0A8S3Z1X5</accession>
<feature type="region of interest" description="Disordered" evidence="1">
    <location>
        <begin position="1"/>
        <end position="69"/>
    </location>
</feature>
<feature type="compositionally biased region" description="Basic and acidic residues" evidence="1">
    <location>
        <begin position="233"/>
        <end position="243"/>
    </location>
</feature>
<feature type="compositionally biased region" description="Low complexity" evidence="1">
    <location>
        <begin position="27"/>
        <end position="43"/>
    </location>
</feature>
<dbReference type="AlphaFoldDB" id="A0A8S3Z1X5"/>
<name>A0A8S3Z1X5_9EUPU</name>
<evidence type="ECO:0000256" key="1">
    <source>
        <dbReference type="SAM" id="MobiDB-lite"/>
    </source>
</evidence>
<gene>
    <name evidence="2" type="ORF">CUNI_LOCUS7010</name>
</gene>
<dbReference type="Proteomes" id="UP000678393">
    <property type="component" value="Unassembled WGS sequence"/>
</dbReference>
<feature type="compositionally biased region" description="Basic and acidic residues" evidence="1">
    <location>
        <begin position="130"/>
        <end position="144"/>
    </location>
</feature>
<feature type="compositionally biased region" description="Low complexity" evidence="1">
    <location>
        <begin position="261"/>
        <end position="273"/>
    </location>
</feature>
<feature type="compositionally biased region" description="Low complexity" evidence="1">
    <location>
        <begin position="189"/>
        <end position="203"/>
    </location>
</feature>
<keyword evidence="3" id="KW-1185">Reference proteome</keyword>
<dbReference type="EMBL" id="CAJHNH020001090">
    <property type="protein sequence ID" value="CAG5121452.1"/>
    <property type="molecule type" value="Genomic_DNA"/>
</dbReference>
<comment type="caution">
    <text evidence="2">The sequence shown here is derived from an EMBL/GenBank/DDBJ whole genome shotgun (WGS) entry which is preliminary data.</text>
</comment>
<feature type="non-terminal residue" evidence="2">
    <location>
        <position position="317"/>
    </location>
</feature>
<protein>
    <submittedName>
        <fullName evidence="2">Uncharacterized protein</fullName>
    </submittedName>
</protein>
<feature type="compositionally biased region" description="Polar residues" evidence="1">
    <location>
        <begin position="150"/>
        <end position="161"/>
    </location>
</feature>
<feature type="non-terminal residue" evidence="2">
    <location>
        <position position="1"/>
    </location>
</feature>
<evidence type="ECO:0000313" key="3">
    <source>
        <dbReference type="Proteomes" id="UP000678393"/>
    </source>
</evidence>
<feature type="compositionally biased region" description="Acidic residues" evidence="1">
    <location>
        <begin position="222"/>
        <end position="232"/>
    </location>
</feature>